<gene>
    <name evidence="1" type="ORF">PEDI_04140</name>
</gene>
<comment type="caution">
    <text evidence="1">The sequence shown here is derived from an EMBL/GenBank/DDBJ whole genome shotgun (WGS) entry which is preliminary data.</text>
</comment>
<name>A0AAN5AII6_9BACT</name>
<sequence>MLNYCKTILSKVSFDPYLFRKELIKALGYCVPVEKLALQNWCYREYGDQYGNILNEAFA</sequence>
<dbReference type="AlphaFoldDB" id="A0AAN5AII6"/>
<proteinExistence type="predicted"/>
<accession>A0AAN5AII6</accession>
<dbReference type="Proteomes" id="UP001310022">
    <property type="component" value="Unassembled WGS sequence"/>
</dbReference>
<dbReference type="EMBL" id="BQKE01000001">
    <property type="protein sequence ID" value="GJM59862.1"/>
    <property type="molecule type" value="Genomic_DNA"/>
</dbReference>
<reference evidence="1 2" key="1">
    <citation type="submission" date="2021-12" db="EMBL/GenBank/DDBJ databases">
        <title>Genome sequencing of bacteria with rrn-lacking chromosome and rrn-plasmid.</title>
        <authorList>
            <person name="Anda M."/>
            <person name="Iwasaki W."/>
        </authorList>
    </citation>
    <scope>NUCLEOTIDE SEQUENCE [LARGE SCALE GENOMIC DNA]</scope>
    <source>
        <strain evidence="1 2">NBRC 15940</strain>
    </source>
</reference>
<protein>
    <submittedName>
        <fullName evidence="1">Uncharacterized protein</fullName>
    </submittedName>
</protein>
<keyword evidence="2" id="KW-1185">Reference proteome</keyword>
<evidence type="ECO:0000313" key="2">
    <source>
        <dbReference type="Proteomes" id="UP001310022"/>
    </source>
</evidence>
<organism evidence="1 2">
    <name type="scientific">Persicobacter diffluens</name>
    <dbReference type="NCBI Taxonomy" id="981"/>
    <lineage>
        <taxon>Bacteria</taxon>
        <taxon>Pseudomonadati</taxon>
        <taxon>Bacteroidota</taxon>
        <taxon>Cytophagia</taxon>
        <taxon>Cytophagales</taxon>
        <taxon>Persicobacteraceae</taxon>
        <taxon>Persicobacter</taxon>
    </lineage>
</organism>
<evidence type="ECO:0000313" key="1">
    <source>
        <dbReference type="EMBL" id="GJM59862.1"/>
    </source>
</evidence>